<evidence type="ECO:0000313" key="2">
    <source>
        <dbReference type="Proteomes" id="UP000290433"/>
    </source>
</evidence>
<protein>
    <submittedName>
        <fullName evidence="1">Uncharacterized protein</fullName>
    </submittedName>
</protein>
<evidence type="ECO:0000313" key="1">
    <source>
        <dbReference type="EMBL" id="RYJ37570.1"/>
    </source>
</evidence>
<organism evidence="1 2">
    <name type="scientific">Flavobacterium anhuiense</name>
    <dbReference type="NCBI Taxonomy" id="459526"/>
    <lineage>
        <taxon>Bacteria</taxon>
        <taxon>Pseudomonadati</taxon>
        <taxon>Bacteroidota</taxon>
        <taxon>Flavobacteriia</taxon>
        <taxon>Flavobacteriales</taxon>
        <taxon>Flavobacteriaceae</taxon>
        <taxon>Flavobacterium</taxon>
    </lineage>
</organism>
<comment type="caution">
    <text evidence="1">The sequence shown here is derived from an EMBL/GenBank/DDBJ whole genome shotgun (WGS) entry which is preliminary data.</text>
</comment>
<dbReference type="EMBL" id="JUIV01000014">
    <property type="protein sequence ID" value="RYJ37570.1"/>
    <property type="molecule type" value="Genomic_DNA"/>
</dbReference>
<name>A0A444VVP4_9FLAO</name>
<dbReference type="Proteomes" id="UP000290433">
    <property type="component" value="Unassembled WGS sequence"/>
</dbReference>
<proteinExistence type="predicted"/>
<reference evidence="1 2" key="1">
    <citation type="submission" date="2014-12" db="EMBL/GenBank/DDBJ databases">
        <title>Genome sequence of Flavobacterium anhuiense RCM74.</title>
        <authorList>
            <person name="Kim J.F."/>
            <person name="Song J.Y."/>
            <person name="Kwak M.-J."/>
            <person name="Lee S.-W."/>
        </authorList>
    </citation>
    <scope>NUCLEOTIDE SEQUENCE [LARGE SCALE GENOMIC DNA]</scope>
    <source>
        <strain evidence="1 2">RCM74</strain>
    </source>
</reference>
<accession>A0A444VVP4</accession>
<dbReference type="AlphaFoldDB" id="A0A444VVP4"/>
<gene>
    <name evidence="1" type="ORF">NU08_3344</name>
</gene>
<sequence length="47" mass="5252">MPFYVKQQNFKKEKSNFFLEKAFSGTCLIGTGNCYKILPVSIGLSSS</sequence>